<dbReference type="GeneID" id="96902985"/>
<dbReference type="STRING" id="1064592.G0VD42"/>
<dbReference type="RefSeq" id="XP_003675768.1">
    <property type="nucleotide sequence ID" value="XM_003675720.1"/>
</dbReference>
<dbReference type="InterPro" id="IPR036322">
    <property type="entry name" value="WD40_repeat_dom_sf"/>
</dbReference>
<dbReference type="AlphaFoldDB" id="G0VD42"/>
<proteinExistence type="predicted"/>
<dbReference type="Proteomes" id="UP000001640">
    <property type="component" value="Chromosome 3"/>
</dbReference>
<dbReference type="OrthoDB" id="128867at2759"/>
<reference evidence="1 2" key="1">
    <citation type="journal article" date="2011" name="Proc. Natl. Acad. Sci. U.S.A.">
        <title>Evolutionary erosion of yeast sex chromosomes by mating-type switching accidents.</title>
        <authorList>
            <person name="Gordon J.L."/>
            <person name="Armisen D."/>
            <person name="Proux-Wera E."/>
            <person name="Oheigeartaigh S.S."/>
            <person name="Byrne K.P."/>
            <person name="Wolfe K.H."/>
        </authorList>
    </citation>
    <scope>NUCLEOTIDE SEQUENCE [LARGE SCALE GENOMIC DNA]</scope>
    <source>
        <strain evidence="2">ATCC 76901 / BCRC 22586 / CBS 4309 / NBRC 1992 / NRRL Y-12630</strain>
    </source>
</reference>
<reference key="2">
    <citation type="submission" date="2011-08" db="EMBL/GenBank/DDBJ databases">
        <title>Genome sequence of Naumovozyma castellii.</title>
        <authorList>
            <person name="Gordon J.L."/>
            <person name="Armisen D."/>
            <person name="Proux-Wera E."/>
            <person name="OhEigeartaigh S.S."/>
            <person name="Byrne K.P."/>
            <person name="Wolfe K.H."/>
        </authorList>
    </citation>
    <scope>NUCLEOTIDE SEQUENCE</scope>
    <source>
        <strain>Type strain:CBS 4309</strain>
    </source>
</reference>
<dbReference type="InParanoid" id="G0VD42"/>
<protein>
    <submittedName>
        <fullName evidence="1">Uncharacterized protein</fullName>
    </submittedName>
</protein>
<dbReference type="EMBL" id="HE576754">
    <property type="protein sequence ID" value="CCC69404.1"/>
    <property type="molecule type" value="Genomic_DNA"/>
</dbReference>
<dbReference type="SUPFAM" id="SSF50978">
    <property type="entry name" value="WD40 repeat-like"/>
    <property type="match status" value="1"/>
</dbReference>
<sequence>MAINLPGYYYDEERGRYFKVVNNERSGAPTTSTTKNQYNREEIKRRKFRETQQKKYEFVVAERTSIYMDHIRNIQDPLYLATEGKKTQQIIAGLRLQSRYLRLEELFNKNNTVSITQPIRFKINNLPETGQYERHIISIFFNYWSGQIIVTTDTGTIFRTTNSFGRIPEPTFQNVEALQSMTNCPELTTERNMKQTTLRLEGTPADTFGVFHHSVRTNSFSHIFSRSFDDPTYSRLNYVKFKPSQHVYDSVNLNIKNSEIFIVSVDFKLYIYEWSANKTIAKFIKTVVPDDKMKSDIISLTLSRSEINFRAETLFVGCRNGQILCIPITDNEILDLRRKKTFSNPLNIRSVITLKTGTYSNQLFVSAIAQDDTQLLFMMDPTVIEVEYLRPPMTIFQTSFTNLSRKTEIFDLSPDGHFLCYGFAPESGGTQKGDFEVFSLNYNENLVFDIDSKRQLTTFYPIRKLQDYKHILEDSVSIVDASFTKINTKRPLTTLRIKSDEDDHLYEQIKNETGGFPLQQHIVLSLHHRRDDGPPIFSVLCLELL</sequence>
<dbReference type="KEGG" id="ncs:NCAS_0C04140"/>
<gene>
    <name evidence="1" type="primary">NCAS0C04140</name>
    <name evidence="1" type="ordered locus">NCAS_0C04140</name>
</gene>
<dbReference type="FunCoup" id="G0VD42">
    <property type="interactions" value="13"/>
</dbReference>
<dbReference type="OMA" id="HRIQIGV"/>
<evidence type="ECO:0000313" key="1">
    <source>
        <dbReference type="EMBL" id="CCC69404.1"/>
    </source>
</evidence>
<organism evidence="1 2">
    <name type="scientific">Naumovozyma castellii</name>
    <name type="common">Yeast</name>
    <name type="synonym">Saccharomyces castellii</name>
    <dbReference type="NCBI Taxonomy" id="27288"/>
    <lineage>
        <taxon>Eukaryota</taxon>
        <taxon>Fungi</taxon>
        <taxon>Dikarya</taxon>
        <taxon>Ascomycota</taxon>
        <taxon>Saccharomycotina</taxon>
        <taxon>Saccharomycetes</taxon>
        <taxon>Saccharomycetales</taxon>
        <taxon>Saccharomycetaceae</taxon>
        <taxon>Naumovozyma</taxon>
    </lineage>
</organism>
<accession>G0VD42</accession>
<name>G0VD42_NAUCA</name>
<dbReference type="HOGENOM" id="CLU_564068_0_0_1"/>
<dbReference type="eggNOG" id="ENOG502RS1A">
    <property type="taxonomic scope" value="Eukaryota"/>
</dbReference>
<keyword evidence="2" id="KW-1185">Reference proteome</keyword>
<evidence type="ECO:0000313" key="2">
    <source>
        <dbReference type="Proteomes" id="UP000001640"/>
    </source>
</evidence>